<keyword evidence="1" id="KW-0812">Transmembrane</keyword>
<evidence type="ECO:0000313" key="3">
    <source>
        <dbReference type="Proteomes" id="UP001181046"/>
    </source>
</evidence>
<name>A0ABU3F6X1_9ENTE</name>
<evidence type="ECO:0000256" key="1">
    <source>
        <dbReference type="SAM" id="Phobius"/>
    </source>
</evidence>
<feature type="transmembrane region" description="Helical" evidence="1">
    <location>
        <begin position="32"/>
        <end position="53"/>
    </location>
</feature>
<keyword evidence="3" id="KW-1185">Reference proteome</keyword>
<comment type="caution">
    <text evidence="2">The sequence shown here is derived from an EMBL/GenBank/DDBJ whole genome shotgun (WGS) entry which is preliminary data.</text>
</comment>
<reference evidence="2" key="1">
    <citation type="submission" date="2023-03" db="EMBL/GenBank/DDBJ databases">
        <authorList>
            <person name="Shen W."/>
            <person name="Cai J."/>
        </authorList>
    </citation>
    <scope>NUCLEOTIDE SEQUENCE</scope>
    <source>
        <strain evidence="2">P66-3</strain>
    </source>
</reference>
<dbReference type="InterPro" id="IPR021560">
    <property type="entry name" value="DUF3021"/>
</dbReference>
<dbReference type="Proteomes" id="UP001181046">
    <property type="component" value="Unassembled WGS sequence"/>
</dbReference>
<dbReference type="Pfam" id="PF11457">
    <property type="entry name" value="DUF3021"/>
    <property type="match status" value="1"/>
</dbReference>
<dbReference type="RefSeq" id="WP_311829213.1">
    <property type="nucleotide sequence ID" value="NZ_JARQAJ010000001.1"/>
</dbReference>
<gene>
    <name evidence="2" type="ORF">P7H27_01195</name>
</gene>
<keyword evidence="1" id="KW-1133">Transmembrane helix</keyword>
<sequence length="58" mass="6593">MRSTFITGLIITIVSATSVLYNIETWSLVKQSLIHFLIMLVTVFPCLVFSNWFPNNTA</sequence>
<keyword evidence="1" id="KW-0472">Membrane</keyword>
<evidence type="ECO:0000313" key="2">
    <source>
        <dbReference type="EMBL" id="MDT2758399.1"/>
    </source>
</evidence>
<protein>
    <submittedName>
        <fullName evidence="2">DUF3021 family protein</fullName>
    </submittedName>
</protein>
<accession>A0ABU3F6X1</accession>
<dbReference type="EMBL" id="JARQAJ010000001">
    <property type="protein sequence ID" value="MDT2758399.1"/>
    <property type="molecule type" value="Genomic_DNA"/>
</dbReference>
<organism evidence="2 3">
    <name type="scientific">Enterococcus xiangfangensis</name>
    <dbReference type="NCBI Taxonomy" id="1296537"/>
    <lineage>
        <taxon>Bacteria</taxon>
        <taxon>Bacillati</taxon>
        <taxon>Bacillota</taxon>
        <taxon>Bacilli</taxon>
        <taxon>Lactobacillales</taxon>
        <taxon>Enterococcaceae</taxon>
        <taxon>Enterococcus</taxon>
    </lineage>
</organism>
<proteinExistence type="predicted"/>